<dbReference type="PROSITE" id="PS50106">
    <property type="entry name" value="PDZ"/>
    <property type="match status" value="1"/>
</dbReference>
<dbReference type="InterPro" id="IPR036034">
    <property type="entry name" value="PDZ_sf"/>
</dbReference>
<sequence>MTRRIQTLVVASTLSLLLVVIGLWLPVPFVLLSPGPVTDTLGRPDGKPLIEIEGRQTYPTSGRLELTTVEEIPRLNVLGAVRGWLNSDQAVVPRELVQPPGTSDEQIRQENTAAMIDSQDQATAAALGELGVAATGTSVVVYRLGERSPAEGKLLPGDAIVSVNGTAVTTQGQLRDEIARVRPGQPVTISYVRDGGEPARADITTVPAPDDQGRPVIGIITTEKRSYPFTVTIRLKDVGGPSAGLMFALGIVDLLGPEQLTGGQTIAGTGTIDAAGTVGPIGGIQQKLLGARRSGAVAFLVPAGNCADARESAPDGLRLIRVETLKDAIGDLHALADNPQANVPTC</sequence>
<comment type="similarity">
    <text evidence="1">Belongs to the peptidase S16 family.</text>
</comment>
<proteinExistence type="inferred from homology"/>
<dbReference type="InterPro" id="IPR008269">
    <property type="entry name" value="Lon_proteolytic"/>
</dbReference>
<keyword evidence="1" id="KW-0378">Hydrolase</keyword>
<feature type="active site" evidence="1">
    <location>
        <position position="287"/>
    </location>
</feature>
<feature type="domain" description="Lon proteolytic" evidence="3">
    <location>
        <begin position="237"/>
        <end position="335"/>
    </location>
</feature>
<dbReference type="InterPro" id="IPR027065">
    <property type="entry name" value="Lon_Prtase"/>
</dbReference>
<keyword evidence="1" id="KW-0645">Protease</keyword>
<comment type="caution">
    <text evidence="4">The sequence shown here is derived from an EMBL/GenBank/DDBJ whole genome shotgun (WGS) entry which is preliminary data.</text>
</comment>
<keyword evidence="5" id="KW-1185">Reference proteome</keyword>
<evidence type="ECO:0000313" key="4">
    <source>
        <dbReference type="EMBL" id="KLL11754.1"/>
    </source>
</evidence>
<evidence type="ECO:0000259" key="2">
    <source>
        <dbReference type="PROSITE" id="PS50106"/>
    </source>
</evidence>
<evidence type="ECO:0000313" key="5">
    <source>
        <dbReference type="Proteomes" id="UP000035425"/>
    </source>
</evidence>
<dbReference type="Gene3D" id="2.30.42.10">
    <property type="match status" value="1"/>
</dbReference>
<dbReference type="PROSITE" id="PS51786">
    <property type="entry name" value="LON_PROTEOLYTIC"/>
    <property type="match status" value="1"/>
</dbReference>
<dbReference type="Pfam" id="PF05362">
    <property type="entry name" value="Lon_C"/>
    <property type="match status" value="1"/>
</dbReference>
<feature type="active site" evidence="1">
    <location>
        <position position="242"/>
    </location>
</feature>
<evidence type="ECO:0000259" key="3">
    <source>
        <dbReference type="PROSITE" id="PS51786"/>
    </source>
</evidence>
<dbReference type="RefSeq" id="WP_047222711.1">
    <property type="nucleotide sequence ID" value="NZ_JWIO01000012.1"/>
</dbReference>
<dbReference type="EMBL" id="JWIO01000012">
    <property type="protein sequence ID" value="KLL11754.1"/>
    <property type="molecule type" value="Genomic_DNA"/>
</dbReference>
<keyword evidence="1" id="KW-0720">Serine protease</keyword>
<accession>A0ABR5F4U7</accession>
<dbReference type="InterPro" id="IPR020568">
    <property type="entry name" value="Ribosomal_Su5_D2-typ_SF"/>
</dbReference>
<dbReference type="SUPFAM" id="SSF54211">
    <property type="entry name" value="Ribosomal protein S5 domain 2-like"/>
    <property type="match status" value="1"/>
</dbReference>
<dbReference type="Pfam" id="PF13180">
    <property type="entry name" value="PDZ_2"/>
    <property type="match status" value="1"/>
</dbReference>
<organism evidence="4 5">
    <name type="scientific">Protofrankia coriariae</name>
    <dbReference type="NCBI Taxonomy" id="1562887"/>
    <lineage>
        <taxon>Bacteria</taxon>
        <taxon>Bacillati</taxon>
        <taxon>Actinomycetota</taxon>
        <taxon>Actinomycetes</taxon>
        <taxon>Frankiales</taxon>
        <taxon>Frankiaceae</taxon>
        <taxon>Protofrankia</taxon>
    </lineage>
</organism>
<gene>
    <name evidence="4" type="ORF">FrCorBMG51_09540</name>
</gene>
<dbReference type="InterPro" id="IPR001478">
    <property type="entry name" value="PDZ"/>
</dbReference>
<protein>
    <recommendedName>
        <fullName evidence="1">endopeptidase La</fullName>
        <ecNumber evidence="1">3.4.21.53</ecNumber>
    </recommendedName>
</protein>
<dbReference type="EC" id="3.4.21.53" evidence="1"/>
<dbReference type="PANTHER" id="PTHR10046">
    <property type="entry name" value="ATP DEPENDENT LON PROTEASE FAMILY MEMBER"/>
    <property type="match status" value="1"/>
</dbReference>
<dbReference type="SUPFAM" id="SSF50156">
    <property type="entry name" value="PDZ domain-like"/>
    <property type="match status" value="1"/>
</dbReference>
<evidence type="ECO:0000256" key="1">
    <source>
        <dbReference type="PROSITE-ProRule" id="PRU01122"/>
    </source>
</evidence>
<dbReference type="SMART" id="SM00228">
    <property type="entry name" value="PDZ"/>
    <property type="match status" value="1"/>
</dbReference>
<dbReference type="Gene3D" id="3.30.230.10">
    <property type="match status" value="1"/>
</dbReference>
<dbReference type="Proteomes" id="UP000035425">
    <property type="component" value="Unassembled WGS sequence"/>
</dbReference>
<name>A0ABR5F4U7_9ACTN</name>
<comment type="catalytic activity">
    <reaction evidence="1">
        <text>Hydrolysis of proteins in presence of ATP.</text>
        <dbReference type="EC" id="3.4.21.53"/>
    </reaction>
</comment>
<reference evidence="4 5" key="1">
    <citation type="submission" date="2014-12" db="EMBL/GenBank/DDBJ databases">
        <title>Frankia sp. BMG5.1 draft genome.</title>
        <authorList>
            <person name="Gtari M."/>
            <person name="Ghodhbane-Gtari F."/>
            <person name="Nouioui I."/>
            <person name="Ktari A."/>
            <person name="Hezbri K."/>
            <person name="Mimouni W."/>
            <person name="Sbissi I."/>
            <person name="Ayari A."/>
            <person name="Yamanaka T."/>
            <person name="Normand P."/>
            <person name="Tisa L.S."/>
            <person name="Boudabous A."/>
        </authorList>
    </citation>
    <scope>NUCLEOTIDE SEQUENCE [LARGE SCALE GENOMIC DNA]</scope>
    <source>
        <strain evidence="4 5">BMG5.1</strain>
    </source>
</reference>
<feature type="domain" description="PDZ" evidence="2">
    <location>
        <begin position="128"/>
        <end position="168"/>
    </location>
</feature>
<dbReference type="InterPro" id="IPR014721">
    <property type="entry name" value="Ribsml_uS5_D2-typ_fold_subgr"/>
</dbReference>